<evidence type="ECO:0000313" key="3">
    <source>
        <dbReference type="Proteomes" id="UP000267430"/>
    </source>
</evidence>
<evidence type="ECO:0000256" key="1">
    <source>
        <dbReference type="SAM" id="Coils"/>
    </source>
</evidence>
<name>A0A433HS33_9BACI</name>
<gene>
    <name evidence="2" type="ORF">ELQ35_05900</name>
</gene>
<organism evidence="2 3">
    <name type="scientific">Peribacillus cavernae</name>
    <dbReference type="NCBI Taxonomy" id="1674310"/>
    <lineage>
        <taxon>Bacteria</taxon>
        <taxon>Bacillati</taxon>
        <taxon>Bacillota</taxon>
        <taxon>Bacilli</taxon>
        <taxon>Bacillales</taxon>
        <taxon>Bacillaceae</taxon>
        <taxon>Peribacillus</taxon>
    </lineage>
</organism>
<dbReference type="EMBL" id="RYZZ01000006">
    <property type="protein sequence ID" value="RUQ31157.1"/>
    <property type="molecule type" value="Genomic_DNA"/>
</dbReference>
<keyword evidence="3" id="KW-1185">Reference proteome</keyword>
<sequence>MITKEMLAQYIELNRRKKEIETQLDELKKVFNQYFDLSVGKNLKGDVTISDYKLQRQIRKTEKFEQEITVKRLEELNMMDLIQKKPDEIKIKSALNLGLINEKDLDGCVISNTSQAIYVKQIQAK</sequence>
<dbReference type="Proteomes" id="UP000267430">
    <property type="component" value="Unassembled WGS sequence"/>
</dbReference>
<dbReference type="OrthoDB" id="2704409at2"/>
<accession>A0A433HS33</accession>
<dbReference type="AlphaFoldDB" id="A0A433HS33"/>
<comment type="caution">
    <text evidence="2">The sequence shown here is derived from an EMBL/GenBank/DDBJ whole genome shotgun (WGS) entry which is preliminary data.</text>
</comment>
<evidence type="ECO:0000313" key="2">
    <source>
        <dbReference type="EMBL" id="RUQ31157.1"/>
    </source>
</evidence>
<proteinExistence type="predicted"/>
<feature type="coiled-coil region" evidence="1">
    <location>
        <begin position="3"/>
        <end position="30"/>
    </location>
</feature>
<protein>
    <submittedName>
        <fullName evidence="2">Uncharacterized protein</fullName>
    </submittedName>
</protein>
<keyword evidence="1" id="KW-0175">Coiled coil</keyword>
<reference evidence="2 3" key="1">
    <citation type="submission" date="2018-12" db="EMBL/GenBank/DDBJ databases">
        <title>Bacillus chawlae sp. nov., Bacillus glennii sp. nov., and Bacillus saganii sp. nov. Isolated from the Vehicle Assembly Building at Kennedy Space Center where the Viking Spacecraft were Assembled.</title>
        <authorList>
            <person name="Seuylemezian A."/>
            <person name="Vaishampayan P."/>
        </authorList>
    </citation>
    <scope>NUCLEOTIDE SEQUENCE [LARGE SCALE GENOMIC DNA]</scope>
    <source>
        <strain evidence="2 3">L5</strain>
    </source>
</reference>